<dbReference type="FunCoup" id="A0A0U5J8F8">
    <property type="interactions" value="311"/>
</dbReference>
<dbReference type="GO" id="GO:0016787">
    <property type="term" value="F:hydrolase activity"/>
    <property type="evidence" value="ECO:0007669"/>
    <property type="project" value="UniProtKB-KW"/>
</dbReference>
<feature type="domain" description="AB hydrolase-1" evidence="2">
    <location>
        <begin position="71"/>
        <end position="305"/>
    </location>
</feature>
<keyword evidence="3" id="KW-0378">Hydrolase</keyword>
<evidence type="ECO:0000313" key="4">
    <source>
        <dbReference type="Proteomes" id="UP000069902"/>
    </source>
</evidence>
<name>A0A0U5J8F8_9BACT</name>
<dbReference type="InterPro" id="IPR029058">
    <property type="entry name" value="AB_hydrolase_fold"/>
</dbReference>
<gene>
    <name evidence="3" type="ORF">PNK_0735</name>
</gene>
<dbReference type="Pfam" id="PF00561">
    <property type="entry name" value="Abhydrolase_1"/>
    <property type="match status" value="1"/>
</dbReference>
<dbReference type="PANTHER" id="PTHR46438">
    <property type="entry name" value="ALPHA/BETA-HYDROLASES SUPERFAMILY PROTEIN"/>
    <property type="match status" value="1"/>
</dbReference>
<organism evidence="3 4">
    <name type="scientific">Candidatus Protochlamydia naegleriophila</name>
    <dbReference type="NCBI Taxonomy" id="389348"/>
    <lineage>
        <taxon>Bacteria</taxon>
        <taxon>Pseudomonadati</taxon>
        <taxon>Chlamydiota</taxon>
        <taxon>Chlamydiia</taxon>
        <taxon>Parachlamydiales</taxon>
        <taxon>Parachlamydiaceae</taxon>
        <taxon>Candidatus Protochlamydia</taxon>
    </lineage>
</organism>
<proteinExistence type="predicted"/>
<dbReference type="InterPro" id="IPR000639">
    <property type="entry name" value="Epox_hydrolase-like"/>
</dbReference>
<protein>
    <submittedName>
        <fullName evidence="3">Hydrolase</fullName>
    </submittedName>
</protein>
<dbReference type="AlphaFoldDB" id="A0A0U5J8F8"/>
<keyword evidence="4" id="KW-1185">Reference proteome</keyword>
<keyword evidence="1" id="KW-0812">Transmembrane</keyword>
<dbReference type="InterPro" id="IPR000073">
    <property type="entry name" value="AB_hydrolase_1"/>
</dbReference>
<accession>A0A0U5J8F8</accession>
<dbReference type="STRING" id="389348.PNK_0735"/>
<dbReference type="Gene3D" id="3.40.50.1820">
    <property type="entry name" value="alpha/beta hydrolase"/>
    <property type="match status" value="1"/>
</dbReference>
<dbReference type="PATRIC" id="fig|389348.3.peg.804"/>
<dbReference type="PANTHER" id="PTHR46438:SF11">
    <property type="entry name" value="LIPASE-RELATED"/>
    <property type="match status" value="1"/>
</dbReference>
<dbReference type="PRINTS" id="PR00412">
    <property type="entry name" value="EPOXHYDRLASE"/>
</dbReference>
<dbReference type="RefSeq" id="WP_059060359.1">
    <property type="nucleotide sequence ID" value="NZ_LN879502.1"/>
</dbReference>
<evidence type="ECO:0000259" key="2">
    <source>
        <dbReference type="Pfam" id="PF00561"/>
    </source>
</evidence>
<evidence type="ECO:0000313" key="3">
    <source>
        <dbReference type="EMBL" id="CUI16361.1"/>
    </source>
</evidence>
<dbReference type="EMBL" id="LN879502">
    <property type="protein sequence ID" value="CUI16361.1"/>
    <property type="molecule type" value="Genomic_DNA"/>
</dbReference>
<dbReference type="InParanoid" id="A0A0U5J8F8"/>
<evidence type="ECO:0000256" key="1">
    <source>
        <dbReference type="SAM" id="Phobius"/>
    </source>
</evidence>
<sequence>MSKKKRPLLHRVVLSALFVAAGLMGLLFFTQTPMLDPLQQQACKQGKLFWDWKTPEGDWRVHYTEHGEGSNHLLLIHGFRANTFTWRHLVTPLAEAGYHVWTIDLIGYGLSDKPKAASYDVSLFVQQLKAFMEARDIPSAHLVGNSMGGGLALSLALDHPQKVRSLTLISALGYPFDLPFYLSLTKHLGPLWVPFVGPAIIRSGLKQIVFDAKTVTDEQVEAYSLPYRFPGGADASLMTLKQFDKQKLVDLSVRYETLFQPLLIIWGDHDNLIPVTHYEKFLSDFPSADRLLIPNCGHIPQEEKPELVVEAMIRFLKRQALLDEKFETSALIAEME</sequence>
<dbReference type="KEGG" id="pnl:PNK_0735"/>
<feature type="transmembrane region" description="Helical" evidence="1">
    <location>
        <begin position="12"/>
        <end position="30"/>
    </location>
</feature>
<reference evidence="4" key="1">
    <citation type="submission" date="2015-09" db="EMBL/GenBank/DDBJ databases">
        <authorList>
            <person name="Bertelli C."/>
        </authorList>
    </citation>
    <scope>NUCLEOTIDE SEQUENCE [LARGE SCALE GENOMIC DNA]</scope>
    <source>
        <strain evidence="4">KNic</strain>
    </source>
</reference>
<keyword evidence="1" id="KW-0472">Membrane</keyword>
<dbReference type="PRINTS" id="PR00111">
    <property type="entry name" value="ABHYDROLASE"/>
</dbReference>
<keyword evidence="1" id="KW-1133">Transmembrane helix</keyword>
<dbReference type="Proteomes" id="UP000069902">
    <property type="component" value="Chromosome cPNK"/>
</dbReference>
<dbReference type="SUPFAM" id="SSF53474">
    <property type="entry name" value="alpha/beta-Hydrolases"/>
    <property type="match status" value="1"/>
</dbReference>